<evidence type="ECO:0000259" key="2">
    <source>
        <dbReference type="PROSITE" id="PS51898"/>
    </source>
</evidence>
<dbReference type="GO" id="GO:0003677">
    <property type="term" value="F:DNA binding"/>
    <property type="evidence" value="ECO:0007669"/>
    <property type="project" value="InterPro"/>
</dbReference>
<evidence type="ECO:0000256" key="1">
    <source>
        <dbReference type="ARBA" id="ARBA00023172"/>
    </source>
</evidence>
<gene>
    <name evidence="3" type="ORF">ERS852408_02872</name>
</gene>
<dbReference type="PROSITE" id="PS51898">
    <property type="entry name" value="TYR_RECOMBINASE"/>
    <property type="match status" value="1"/>
</dbReference>
<reference evidence="3 4" key="1">
    <citation type="submission" date="2015-09" db="EMBL/GenBank/DDBJ databases">
        <authorList>
            <consortium name="Pathogen Informatics"/>
        </authorList>
    </citation>
    <scope>NUCLEOTIDE SEQUENCE [LARGE SCALE GENOMIC DNA]</scope>
    <source>
        <strain evidence="3 4">2789STDY5608851</strain>
    </source>
</reference>
<dbReference type="Proteomes" id="UP000095380">
    <property type="component" value="Unassembled WGS sequence"/>
</dbReference>
<dbReference type="Gene3D" id="1.10.443.10">
    <property type="entry name" value="Intergrase catalytic core"/>
    <property type="match status" value="1"/>
</dbReference>
<proteinExistence type="predicted"/>
<keyword evidence="1" id="KW-0233">DNA recombination</keyword>
<dbReference type="AlphaFoldDB" id="A0A174HPZ2"/>
<evidence type="ECO:0000313" key="3">
    <source>
        <dbReference type="EMBL" id="CUO75150.1"/>
    </source>
</evidence>
<dbReference type="GO" id="GO:0006310">
    <property type="term" value="P:DNA recombination"/>
    <property type="evidence" value="ECO:0007669"/>
    <property type="project" value="UniProtKB-KW"/>
</dbReference>
<feature type="domain" description="Tyr recombinase" evidence="2">
    <location>
        <begin position="23"/>
        <end position="159"/>
    </location>
</feature>
<name>A0A174HPZ2_9FIRM</name>
<evidence type="ECO:0000313" key="4">
    <source>
        <dbReference type="Proteomes" id="UP000095380"/>
    </source>
</evidence>
<dbReference type="RefSeq" id="WP_242853945.1">
    <property type="nucleotide sequence ID" value="NZ_CP094679.1"/>
</dbReference>
<dbReference type="InterPro" id="IPR013762">
    <property type="entry name" value="Integrase-like_cat_sf"/>
</dbReference>
<accession>A0A174HPZ2</accession>
<dbReference type="EMBL" id="CYYM01000033">
    <property type="protein sequence ID" value="CUO75150.1"/>
    <property type="molecule type" value="Genomic_DNA"/>
</dbReference>
<dbReference type="GO" id="GO:0015074">
    <property type="term" value="P:DNA integration"/>
    <property type="evidence" value="ECO:0007669"/>
    <property type="project" value="InterPro"/>
</dbReference>
<dbReference type="InterPro" id="IPR011010">
    <property type="entry name" value="DNA_brk_join_enz"/>
</dbReference>
<sequence length="159" mass="18800">MRYYNLQDNPCRKAGAIGKSKGEPKDFWMQEEFNAFLETVSDKPETRIAFLLLYWTGMRIGELLALTYNDINLEEKTISINKSYQRLKGKDMITQPKTPKSIRVITMPDFLAEEFREYCSHLYGIMKKERLFRFTKSHMEHCMAILVVYNMLLTGFKEM</sequence>
<protein>
    <submittedName>
        <fullName evidence="3">Site-specific recombinase XerD</fullName>
    </submittedName>
</protein>
<dbReference type="Pfam" id="PF00589">
    <property type="entry name" value="Phage_integrase"/>
    <property type="match status" value="1"/>
</dbReference>
<dbReference type="InterPro" id="IPR002104">
    <property type="entry name" value="Integrase_catalytic"/>
</dbReference>
<dbReference type="SUPFAM" id="SSF56349">
    <property type="entry name" value="DNA breaking-rejoining enzymes"/>
    <property type="match status" value="1"/>
</dbReference>
<dbReference type="CDD" id="cd01189">
    <property type="entry name" value="INT_ICEBs1_C_like"/>
    <property type="match status" value="1"/>
</dbReference>
<organism evidence="3 4">
    <name type="scientific">Dorea longicatena</name>
    <dbReference type="NCBI Taxonomy" id="88431"/>
    <lineage>
        <taxon>Bacteria</taxon>
        <taxon>Bacillati</taxon>
        <taxon>Bacillota</taxon>
        <taxon>Clostridia</taxon>
        <taxon>Lachnospirales</taxon>
        <taxon>Lachnospiraceae</taxon>
        <taxon>Dorea</taxon>
    </lineage>
</organism>